<dbReference type="AlphaFoldDB" id="A0A964WVW9"/>
<proteinExistence type="predicted"/>
<accession>A0A964WVW9</accession>
<protein>
    <recommendedName>
        <fullName evidence="5">Adhesin domain-containing protein</fullName>
    </recommendedName>
</protein>
<sequence>MNRNHRILFNVSLFVLAGFWCHAQETSKTYKETFNVGNDAILNINTSHADIEFETWDRNQVEVTAVVELENATDEEAVVFFEKDPIKIVGNSKEIEVRTVGGGMTMHAPYGFNIGDLDIVIPDIPSVEHLLEGIELPEVMVIPEMPPMPPIPFLEFDYNAYKKDGDKYLKEWKEDFDENFDEEYQEHIKEWSKEVEKMSKEREEEIKQLREERERIREEARKVRDEARKQRDELRKQRDGLRHQARIERSVRIHSDGNSNVFYFSSDGESKKYKVKIHIKINMPKSVKLKMDVRHGEVKLADNTRNINASLSYASLLATTIDGSGTNIRASYSPVLVQKWNYGQLKTDYSDEVNLKEVKELKLNAISSNVTIDRILDNVLVSNNLGSLRINSVDDRFSSIDISVEHGEVDLKLPSVPFSIYVNETLSEFKYPTTLTLNSSKNHNNRVYRGYYKSKKNSQSINITSRYGDVVLKE</sequence>
<feature type="signal peptide" evidence="2">
    <location>
        <begin position="1"/>
        <end position="23"/>
    </location>
</feature>
<evidence type="ECO:0000313" key="3">
    <source>
        <dbReference type="EMBL" id="NAY90401.1"/>
    </source>
</evidence>
<reference evidence="3" key="1">
    <citation type="submission" date="2020-01" db="EMBL/GenBank/DDBJ databases">
        <title>Muricauda ochracea sp. nov., isolated from a tidal flat of Garorim bay in Korea.</title>
        <authorList>
            <person name="Kim D."/>
            <person name="Yoo Y."/>
            <person name="Kim J.-J."/>
        </authorList>
    </citation>
    <scope>NUCLEOTIDE SEQUENCE</scope>
    <source>
        <strain evidence="3">JGD-17</strain>
    </source>
</reference>
<name>A0A964WVW9_9FLAO</name>
<gene>
    <name evidence="3" type="ORF">GTQ34_00580</name>
</gene>
<dbReference type="EMBL" id="JAAABI010000001">
    <property type="protein sequence ID" value="NAY90401.1"/>
    <property type="molecule type" value="Genomic_DNA"/>
</dbReference>
<evidence type="ECO:0000256" key="2">
    <source>
        <dbReference type="SAM" id="SignalP"/>
    </source>
</evidence>
<feature type="region of interest" description="Disordered" evidence="1">
    <location>
        <begin position="217"/>
        <end position="241"/>
    </location>
</feature>
<organism evidence="3 4">
    <name type="scientific">Flagellimonas ochracea</name>
    <dbReference type="NCBI Taxonomy" id="2696472"/>
    <lineage>
        <taxon>Bacteria</taxon>
        <taxon>Pseudomonadati</taxon>
        <taxon>Bacteroidota</taxon>
        <taxon>Flavobacteriia</taxon>
        <taxon>Flavobacteriales</taxon>
        <taxon>Flavobacteriaceae</taxon>
        <taxon>Flagellimonas</taxon>
    </lineage>
</organism>
<evidence type="ECO:0000313" key="4">
    <source>
        <dbReference type="Proteomes" id="UP000667650"/>
    </source>
</evidence>
<dbReference type="RefSeq" id="WP_166521820.1">
    <property type="nucleotide sequence ID" value="NZ_JAAABI010000001.1"/>
</dbReference>
<feature type="chain" id="PRO_5037054706" description="Adhesin domain-containing protein" evidence="2">
    <location>
        <begin position="24"/>
        <end position="474"/>
    </location>
</feature>
<keyword evidence="4" id="KW-1185">Reference proteome</keyword>
<comment type="caution">
    <text evidence="3">The sequence shown here is derived from an EMBL/GenBank/DDBJ whole genome shotgun (WGS) entry which is preliminary data.</text>
</comment>
<evidence type="ECO:0008006" key="5">
    <source>
        <dbReference type="Google" id="ProtNLM"/>
    </source>
</evidence>
<evidence type="ECO:0000256" key="1">
    <source>
        <dbReference type="SAM" id="MobiDB-lite"/>
    </source>
</evidence>
<dbReference type="Proteomes" id="UP000667650">
    <property type="component" value="Unassembled WGS sequence"/>
</dbReference>
<keyword evidence="2" id="KW-0732">Signal</keyword>